<name>A0A7W4TQW0_KINRA</name>
<dbReference type="PANTHER" id="PTHR37017:SF11">
    <property type="entry name" value="ESTERASE_LIPASE_THIOESTERASE DOMAIN-CONTAINING PROTEIN"/>
    <property type="match status" value="1"/>
</dbReference>
<comment type="caution">
    <text evidence="2">The sequence shown here is derived from an EMBL/GenBank/DDBJ whole genome shotgun (WGS) entry which is preliminary data.</text>
</comment>
<dbReference type="GO" id="GO:0003824">
    <property type="term" value="F:catalytic activity"/>
    <property type="evidence" value="ECO:0007669"/>
    <property type="project" value="UniProtKB-ARBA"/>
</dbReference>
<dbReference type="Proteomes" id="UP000533269">
    <property type="component" value="Unassembled WGS sequence"/>
</dbReference>
<evidence type="ECO:0000313" key="2">
    <source>
        <dbReference type="EMBL" id="MBB2903456.1"/>
    </source>
</evidence>
<dbReference type="Gene3D" id="3.40.50.1820">
    <property type="entry name" value="alpha/beta hydrolase"/>
    <property type="match status" value="1"/>
</dbReference>
<organism evidence="2 3">
    <name type="scientific">Kineococcus radiotolerans</name>
    <dbReference type="NCBI Taxonomy" id="131568"/>
    <lineage>
        <taxon>Bacteria</taxon>
        <taxon>Bacillati</taxon>
        <taxon>Actinomycetota</taxon>
        <taxon>Actinomycetes</taxon>
        <taxon>Kineosporiales</taxon>
        <taxon>Kineosporiaceae</taxon>
        <taxon>Kineococcus</taxon>
    </lineage>
</organism>
<dbReference type="SUPFAM" id="SSF53474">
    <property type="entry name" value="alpha/beta-Hydrolases"/>
    <property type="match status" value="1"/>
</dbReference>
<sequence>MTTDDHTGATPEEKPTVVLVHGAFAESASWNGVIEQLRIDGYPVIAAANPLRGLGDDALQLRSLLDRVRGPVVVVGHSYGGSVVSVAADGHPGVRALVYVGSFLLEEGESTGELAGKFPGNELGPALDPVPVSDGHGGTVTDLYIQPDRFRAVFAADVAPEIAELMAATQRPITSEALAEEATAAAWRTIPSWTLVTREDLAVPAEAQTFMARRARSRIVEVDASHAVAVSRPGAVVDLIVEAARATAGSTAALGVEGTVTRPSVRTSPTR</sequence>
<reference evidence="2 3" key="2">
    <citation type="submission" date="2020-08" db="EMBL/GenBank/DDBJ databases">
        <authorList>
            <person name="Partida-Martinez L."/>
            <person name="Huntemann M."/>
            <person name="Clum A."/>
            <person name="Wang J."/>
            <person name="Palaniappan K."/>
            <person name="Ritter S."/>
            <person name="Chen I.-M."/>
            <person name="Stamatis D."/>
            <person name="Reddy T."/>
            <person name="O'Malley R."/>
            <person name="Daum C."/>
            <person name="Shapiro N."/>
            <person name="Ivanova N."/>
            <person name="Kyrpides N."/>
            <person name="Woyke T."/>
        </authorList>
    </citation>
    <scope>NUCLEOTIDE SEQUENCE [LARGE SCALE GENOMIC DNA]</scope>
    <source>
        <strain evidence="2 3">AS2.23</strain>
    </source>
</reference>
<reference evidence="2 3" key="1">
    <citation type="submission" date="2020-08" db="EMBL/GenBank/DDBJ databases">
        <title>The Agave Microbiome: Exploring the role of microbial communities in plant adaptations to desert environments.</title>
        <authorList>
            <person name="Partida-Martinez L.P."/>
        </authorList>
    </citation>
    <scope>NUCLEOTIDE SEQUENCE [LARGE SCALE GENOMIC DNA]</scope>
    <source>
        <strain evidence="2 3">AS2.23</strain>
    </source>
</reference>
<accession>A0A7W4TQW0</accession>
<dbReference type="AlphaFoldDB" id="A0A7W4TQW0"/>
<dbReference type="InterPro" id="IPR029058">
    <property type="entry name" value="AB_hydrolase_fold"/>
</dbReference>
<gene>
    <name evidence="2" type="ORF">FHR75_004298</name>
</gene>
<dbReference type="RefSeq" id="WP_260151318.1">
    <property type="nucleotide sequence ID" value="NZ_JACHVY010000008.1"/>
</dbReference>
<evidence type="ECO:0000313" key="3">
    <source>
        <dbReference type="Proteomes" id="UP000533269"/>
    </source>
</evidence>
<protein>
    <submittedName>
        <fullName evidence="2">Pimeloyl-ACP methyl ester carboxylesterase</fullName>
    </submittedName>
</protein>
<dbReference type="PANTHER" id="PTHR37017">
    <property type="entry name" value="AB HYDROLASE-1 DOMAIN-CONTAINING PROTEIN-RELATED"/>
    <property type="match status" value="1"/>
</dbReference>
<dbReference type="InterPro" id="IPR052897">
    <property type="entry name" value="Sec-Metab_Biosynth_Hydrolase"/>
</dbReference>
<evidence type="ECO:0000259" key="1">
    <source>
        <dbReference type="Pfam" id="PF12697"/>
    </source>
</evidence>
<dbReference type="EMBL" id="JACHVY010000008">
    <property type="protein sequence ID" value="MBB2903456.1"/>
    <property type="molecule type" value="Genomic_DNA"/>
</dbReference>
<dbReference type="Pfam" id="PF12697">
    <property type="entry name" value="Abhydrolase_6"/>
    <property type="match status" value="1"/>
</dbReference>
<feature type="domain" description="AB hydrolase-1" evidence="1">
    <location>
        <begin position="17"/>
        <end position="238"/>
    </location>
</feature>
<dbReference type="InterPro" id="IPR000073">
    <property type="entry name" value="AB_hydrolase_1"/>
</dbReference>
<proteinExistence type="predicted"/>